<dbReference type="NCBIfam" id="NF004595">
    <property type="entry name" value="PRK05932.1-2"/>
    <property type="match status" value="1"/>
</dbReference>
<dbReference type="Proteomes" id="UP001365405">
    <property type="component" value="Unassembled WGS sequence"/>
</dbReference>
<dbReference type="Gene3D" id="1.10.10.60">
    <property type="entry name" value="Homeodomain-like"/>
    <property type="match status" value="1"/>
</dbReference>
<evidence type="ECO:0000256" key="3">
    <source>
        <dbReference type="ARBA" id="ARBA00022679"/>
    </source>
</evidence>
<evidence type="ECO:0000256" key="9">
    <source>
        <dbReference type="PIRNR" id="PIRNR000774"/>
    </source>
</evidence>
<protein>
    <recommendedName>
        <fullName evidence="9">RNA polymerase sigma-54 factor</fullName>
    </recommendedName>
</protein>
<dbReference type="Gene3D" id="1.10.10.1330">
    <property type="entry name" value="RNA polymerase sigma-54 factor, core-binding domain"/>
    <property type="match status" value="1"/>
</dbReference>
<keyword evidence="4 9" id="KW-0548">Nucleotidyltransferase</keyword>
<dbReference type="InterPro" id="IPR000394">
    <property type="entry name" value="RNA_pol_sigma_54"/>
</dbReference>
<gene>
    <name evidence="13" type="ORF">AACH10_15310</name>
</gene>
<dbReference type="PROSITE" id="PS00718">
    <property type="entry name" value="SIGMA54_2"/>
    <property type="match status" value="1"/>
</dbReference>
<evidence type="ECO:0000256" key="5">
    <source>
        <dbReference type="ARBA" id="ARBA00023015"/>
    </source>
</evidence>
<dbReference type="PANTHER" id="PTHR32248:SF4">
    <property type="entry name" value="RNA POLYMERASE SIGMA-54 FACTOR"/>
    <property type="match status" value="1"/>
</dbReference>
<dbReference type="Pfam" id="PF00309">
    <property type="entry name" value="Sigma54_AID"/>
    <property type="match status" value="1"/>
</dbReference>
<feature type="domain" description="RNA polymerase sigma factor 54 DNA-binding" evidence="11">
    <location>
        <begin position="357"/>
        <end position="511"/>
    </location>
</feature>
<dbReference type="PROSITE" id="PS50044">
    <property type="entry name" value="SIGMA54_3"/>
    <property type="match status" value="1"/>
</dbReference>
<keyword evidence="6 9" id="KW-0731">Sigma factor</keyword>
<comment type="function">
    <text evidence="9">Sigma factors are initiation factors that promote the attachment of RNA polymerase to specific initiation sites and are then released.</text>
</comment>
<dbReference type="InterPro" id="IPR007046">
    <property type="entry name" value="RNA_pol_sigma_54_core-bd"/>
</dbReference>
<sequence length="513" mass="56455">MKPSLQVRLSQHLALTPQLQQSIRLLQLSTLELHQEIEQMLEANPFLDVEDGGDDSLAYGLERVAATPESGAGAEREKERLSEREDAGSDEPAGVDTAEFGATERDDWENGTERDDFDGIREAPSNSPSGSGDDDFEPVDAASSGPTLQEHLRRQLLGMRLSDEDAATVMVLIESLDEDGWLADPLAEIAERVAASLDIPEDDLEAREDLFERLRCGLKWLQSLEPTGVGAANLGECLCLQLREKPASPARKLAMRIAEQHLELLARRDMKKLTQATGADEALLREAQALILTCEPKPGRPFTRAEANIIVPDVIVQKAGRGWKAVLNPDVMPKLKINDLYAQAIRGQRNGAAGGLSSRLQEARWFMKNILQRFDTILRVSQAIVERQKGFFTHGEIAMKPLVLREIADELGLHESTISRVTTAKYMNTPFGTFELKYFFGSSLNTEAGGNASSTAVRALIKQLVANEDPAKPLSDSQLSDMLSEQGIQVARRTVAKYREALKIAPANLRKAL</sequence>
<evidence type="ECO:0000256" key="7">
    <source>
        <dbReference type="ARBA" id="ARBA00023125"/>
    </source>
</evidence>
<dbReference type="RefSeq" id="WP_341411320.1">
    <property type="nucleotide sequence ID" value="NZ_JBBUTH010000008.1"/>
</dbReference>
<keyword evidence="14" id="KW-1185">Reference proteome</keyword>
<evidence type="ECO:0000259" key="12">
    <source>
        <dbReference type="Pfam" id="PF04963"/>
    </source>
</evidence>
<feature type="domain" description="RNA polymerase sigma factor 54 core-binding" evidence="12">
    <location>
        <begin position="141"/>
        <end position="341"/>
    </location>
</feature>
<accession>A0ABU9CM23</accession>
<dbReference type="NCBIfam" id="NF004598">
    <property type="entry name" value="PRK05932.1-5"/>
    <property type="match status" value="1"/>
</dbReference>
<evidence type="ECO:0000313" key="13">
    <source>
        <dbReference type="EMBL" id="MEK8051617.1"/>
    </source>
</evidence>
<evidence type="ECO:0000256" key="6">
    <source>
        <dbReference type="ARBA" id="ARBA00023082"/>
    </source>
</evidence>
<dbReference type="PRINTS" id="PR00045">
    <property type="entry name" value="SIGMA54FCT"/>
</dbReference>
<comment type="similarity">
    <text evidence="1 9">Belongs to the sigma-54 factor family.</text>
</comment>
<dbReference type="EMBL" id="JBBUTH010000008">
    <property type="protein sequence ID" value="MEK8051617.1"/>
    <property type="molecule type" value="Genomic_DNA"/>
</dbReference>
<dbReference type="PROSITE" id="PS00717">
    <property type="entry name" value="SIGMA54_1"/>
    <property type="match status" value="1"/>
</dbReference>
<keyword evidence="2 9" id="KW-0240">DNA-directed RNA polymerase</keyword>
<organism evidence="13 14">
    <name type="scientific">Pseudaquabacterium inlustre</name>
    <dbReference type="NCBI Taxonomy" id="2984192"/>
    <lineage>
        <taxon>Bacteria</taxon>
        <taxon>Pseudomonadati</taxon>
        <taxon>Pseudomonadota</taxon>
        <taxon>Betaproteobacteria</taxon>
        <taxon>Burkholderiales</taxon>
        <taxon>Sphaerotilaceae</taxon>
        <taxon>Pseudaquabacterium</taxon>
    </lineage>
</organism>
<dbReference type="PANTHER" id="PTHR32248">
    <property type="entry name" value="RNA POLYMERASE SIGMA-54 FACTOR"/>
    <property type="match status" value="1"/>
</dbReference>
<evidence type="ECO:0000256" key="8">
    <source>
        <dbReference type="ARBA" id="ARBA00023163"/>
    </source>
</evidence>
<feature type="compositionally biased region" description="Basic and acidic residues" evidence="10">
    <location>
        <begin position="74"/>
        <end position="87"/>
    </location>
</feature>
<dbReference type="NCBIfam" id="TIGR02395">
    <property type="entry name" value="rpoN_sigma"/>
    <property type="match status" value="1"/>
</dbReference>
<evidence type="ECO:0000313" key="14">
    <source>
        <dbReference type="Proteomes" id="UP001365405"/>
    </source>
</evidence>
<evidence type="ECO:0000259" key="11">
    <source>
        <dbReference type="Pfam" id="PF04552"/>
    </source>
</evidence>
<dbReference type="InterPro" id="IPR007634">
    <property type="entry name" value="RNA_pol_sigma_54_DNA-bd"/>
</dbReference>
<dbReference type="Pfam" id="PF04552">
    <property type="entry name" value="Sigma54_DBD"/>
    <property type="match status" value="1"/>
</dbReference>
<dbReference type="InterPro" id="IPR038709">
    <property type="entry name" value="RpoN_core-bd_sf"/>
</dbReference>
<dbReference type="Pfam" id="PF04963">
    <property type="entry name" value="Sigma54_CBD"/>
    <property type="match status" value="1"/>
</dbReference>
<keyword evidence="3 9" id="KW-0808">Transferase</keyword>
<evidence type="ECO:0000256" key="4">
    <source>
        <dbReference type="ARBA" id="ARBA00022695"/>
    </source>
</evidence>
<proteinExistence type="inferred from homology"/>
<feature type="compositionally biased region" description="Basic and acidic residues" evidence="10">
    <location>
        <begin position="111"/>
        <end position="121"/>
    </location>
</feature>
<keyword evidence="7 9" id="KW-0238">DNA-binding</keyword>
<dbReference type="GO" id="GO:0003899">
    <property type="term" value="F:DNA-directed RNA polymerase activity"/>
    <property type="evidence" value="ECO:0007669"/>
    <property type="project" value="UniProtKB-EC"/>
</dbReference>
<evidence type="ECO:0000256" key="1">
    <source>
        <dbReference type="ARBA" id="ARBA00008798"/>
    </source>
</evidence>
<keyword evidence="8 9" id="KW-0804">Transcription</keyword>
<evidence type="ECO:0000256" key="2">
    <source>
        <dbReference type="ARBA" id="ARBA00022478"/>
    </source>
</evidence>
<feature type="region of interest" description="Disordered" evidence="10">
    <location>
        <begin position="65"/>
        <end position="147"/>
    </location>
</feature>
<evidence type="ECO:0000256" key="10">
    <source>
        <dbReference type="SAM" id="MobiDB-lite"/>
    </source>
</evidence>
<comment type="caution">
    <text evidence="13">The sequence shown here is derived from an EMBL/GenBank/DDBJ whole genome shotgun (WGS) entry which is preliminary data.</text>
</comment>
<dbReference type="PIRSF" id="PIRSF000774">
    <property type="entry name" value="RpoN"/>
    <property type="match status" value="1"/>
</dbReference>
<dbReference type="NCBIfam" id="NF009118">
    <property type="entry name" value="PRK12469.1"/>
    <property type="match status" value="1"/>
</dbReference>
<name>A0ABU9CM23_9BURK</name>
<reference evidence="13 14" key="1">
    <citation type="submission" date="2024-04" db="EMBL/GenBank/DDBJ databases">
        <title>Novel species of the genus Ideonella isolated from streams.</title>
        <authorList>
            <person name="Lu H."/>
        </authorList>
    </citation>
    <scope>NUCLEOTIDE SEQUENCE [LARGE SCALE GENOMIC DNA]</scope>
    <source>
        <strain evidence="13 14">DXS22W</strain>
    </source>
</reference>
<keyword evidence="5 9" id="KW-0805">Transcription regulation</keyword>